<evidence type="ECO:0008006" key="3">
    <source>
        <dbReference type="Google" id="ProtNLM"/>
    </source>
</evidence>
<dbReference type="EMBL" id="CP017581">
    <property type="protein sequence ID" value="ARF50236.1"/>
    <property type="molecule type" value="Genomic_DNA"/>
</dbReference>
<evidence type="ECO:0000313" key="2">
    <source>
        <dbReference type="Proteomes" id="UP000192380"/>
    </source>
</evidence>
<protein>
    <recommendedName>
        <fullName evidence="3">MerR family transcriptional regulator</fullName>
    </recommendedName>
</protein>
<keyword evidence="2" id="KW-1185">Reference proteome</keyword>
<name>A0ABM6K6M2_PANSE</name>
<proteinExistence type="predicted"/>
<sequence length="219" mass="24753">MLSSDTLCALIGASLTNVRRWQRYGLVAVDPVTDYWTEAQLEEIREVMSANAHGATAQEMHDGRRQSEGVMTYGWPARRGEILNSLEFGSDRQLIRVIRSLSRDFAGDDFVRSLMRPLCSWLREDQRRGAARRLARFEHVTEHHHACVTRAASRSASVPLLLEIAGEVQNTDVLLEAIRLTAKDFSVDVCVDTSVPLSAHQRKSYDHHLIWQASQISVQ</sequence>
<accession>A0ABM6K6M2</accession>
<gene>
    <name evidence="1" type="ORF">DSJ_13415</name>
</gene>
<reference evidence="1 2" key="1">
    <citation type="submission" date="2016-10" db="EMBL/GenBank/DDBJ databases">
        <title>Complete Genome Assembly of Pantoea stewartii subsp. stewartii DC283, a Corn Pathogen.</title>
        <authorList>
            <person name="Duong D.A."/>
            <person name="Stevens A.M."/>
            <person name="Jensen R.V."/>
        </authorList>
    </citation>
    <scope>NUCLEOTIDE SEQUENCE [LARGE SCALE GENOMIC DNA]</scope>
    <source>
        <strain evidence="1 2">DC283</strain>
    </source>
</reference>
<dbReference type="RefSeq" id="WP_044241983.1">
    <property type="nucleotide sequence ID" value="NZ_AHIE01000011.1"/>
</dbReference>
<dbReference type="Proteomes" id="UP000192380">
    <property type="component" value="Chromosome"/>
</dbReference>
<organism evidence="1 2">
    <name type="scientific">Pantoea stewartii subsp. stewartii DC283</name>
    <dbReference type="NCBI Taxonomy" id="660596"/>
    <lineage>
        <taxon>Bacteria</taxon>
        <taxon>Pseudomonadati</taxon>
        <taxon>Pseudomonadota</taxon>
        <taxon>Gammaproteobacteria</taxon>
        <taxon>Enterobacterales</taxon>
        <taxon>Erwiniaceae</taxon>
        <taxon>Pantoea</taxon>
    </lineage>
</organism>
<evidence type="ECO:0000313" key="1">
    <source>
        <dbReference type="EMBL" id="ARF50236.1"/>
    </source>
</evidence>